<evidence type="ECO:0000313" key="3">
    <source>
        <dbReference type="Proteomes" id="UP001324287"/>
    </source>
</evidence>
<sequence length="47" mass="5226">MGEVRVPAWAKWRAQTQRAVENFPISGTPIERELIGALAAIKGRPPR</sequence>
<proteinExistence type="predicted"/>
<dbReference type="RefSeq" id="WP_324276149.1">
    <property type="nucleotide sequence ID" value="NZ_CP141261.1"/>
</dbReference>
<protein>
    <submittedName>
        <fullName evidence="2">Uncharacterized protein</fullName>
    </submittedName>
</protein>
<gene>
    <name evidence="2" type="ORF">U6N30_03470</name>
</gene>
<name>A0ABZ1B1Y1_9ACTN</name>
<dbReference type="EMBL" id="CP141261">
    <property type="protein sequence ID" value="WRL64824.1"/>
    <property type="molecule type" value="Genomic_DNA"/>
</dbReference>
<dbReference type="InterPro" id="IPR008948">
    <property type="entry name" value="L-Aspartase-like"/>
</dbReference>
<keyword evidence="1" id="KW-0456">Lyase</keyword>
<dbReference type="SUPFAM" id="SSF48557">
    <property type="entry name" value="L-aspartase-like"/>
    <property type="match status" value="1"/>
</dbReference>
<organism evidence="2 3">
    <name type="scientific">Blastococcus brunescens</name>
    <dbReference type="NCBI Taxonomy" id="1564165"/>
    <lineage>
        <taxon>Bacteria</taxon>
        <taxon>Bacillati</taxon>
        <taxon>Actinomycetota</taxon>
        <taxon>Actinomycetes</taxon>
        <taxon>Geodermatophilales</taxon>
        <taxon>Geodermatophilaceae</taxon>
        <taxon>Blastococcus</taxon>
    </lineage>
</organism>
<keyword evidence="3" id="KW-1185">Reference proteome</keyword>
<accession>A0ABZ1B1Y1</accession>
<dbReference type="Gene3D" id="1.10.275.10">
    <property type="entry name" value="Fumarase/aspartase (N-terminal domain)"/>
    <property type="match status" value="1"/>
</dbReference>
<reference evidence="2 3" key="1">
    <citation type="submission" date="2023-12" db="EMBL/GenBank/DDBJ databases">
        <title>Blastococcus brunescens sp. nov., an actonobacterium isolated from sandstone collected in sahara desert.</title>
        <authorList>
            <person name="Gtari M."/>
            <person name="Ghodhbane F."/>
        </authorList>
    </citation>
    <scope>NUCLEOTIDE SEQUENCE [LARGE SCALE GENOMIC DNA]</scope>
    <source>
        <strain evidence="2 3">BMG 8361</strain>
    </source>
</reference>
<evidence type="ECO:0000256" key="1">
    <source>
        <dbReference type="ARBA" id="ARBA00023239"/>
    </source>
</evidence>
<dbReference type="Proteomes" id="UP001324287">
    <property type="component" value="Chromosome"/>
</dbReference>
<evidence type="ECO:0000313" key="2">
    <source>
        <dbReference type="EMBL" id="WRL64824.1"/>
    </source>
</evidence>
<dbReference type="InterPro" id="IPR024083">
    <property type="entry name" value="Fumarase/histidase_N"/>
</dbReference>